<gene>
    <name evidence="1" type="ORF">HNR57_007015</name>
</gene>
<dbReference type="Proteomes" id="UP000591537">
    <property type="component" value="Unassembled WGS sequence"/>
</dbReference>
<dbReference type="AlphaFoldDB" id="A0A7W9WL74"/>
<name>A0A7W9WL74_9ACTN</name>
<sequence>MNQSAATFAAVFATLYVAHEVGDQWVNAAKAVSAFAGVSLRQGSSCS</sequence>
<proteinExistence type="predicted"/>
<evidence type="ECO:0000313" key="1">
    <source>
        <dbReference type="EMBL" id="MBB6081064.1"/>
    </source>
</evidence>
<dbReference type="RefSeq" id="WP_184566510.1">
    <property type="nucleotide sequence ID" value="NZ_BAAARS010000012.1"/>
</dbReference>
<protein>
    <submittedName>
        <fullName evidence="1">Uncharacterized protein</fullName>
    </submittedName>
</protein>
<accession>A0A7W9WL74</accession>
<keyword evidence="2" id="KW-1185">Reference proteome</keyword>
<reference evidence="1 2" key="1">
    <citation type="submission" date="2020-08" db="EMBL/GenBank/DDBJ databases">
        <title>Genomic Encyclopedia of Type Strains, Phase IV (KMG-IV): sequencing the most valuable type-strain genomes for metagenomic binning, comparative biology and taxonomic classification.</title>
        <authorList>
            <person name="Goeker M."/>
        </authorList>
    </citation>
    <scope>NUCLEOTIDE SEQUENCE [LARGE SCALE GENOMIC DNA]</scope>
    <source>
        <strain evidence="1 2">DSM 43350</strain>
    </source>
</reference>
<dbReference type="EMBL" id="JACHGV010000015">
    <property type="protein sequence ID" value="MBB6081064.1"/>
    <property type="molecule type" value="Genomic_DNA"/>
</dbReference>
<organism evidence="1 2">
    <name type="scientific">Streptomyces paradoxus</name>
    <dbReference type="NCBI Taxonomy" id="66375"/>
    <lineage>
        <taxon>Bacteria</taxon>
        <taxon>Bacillati</taxon>
        <taxon>Actinomycetota</taxon>
        <taxon>Actinomycetes</taxon>
        <taxon>Kitasatosporales</taxon>
        <taxon>Streptomycetaceae</taxon>
        <taxon>Streptomyces</taxon>
    </lineage>
</organism>
<comment type="caution">
    <text evidence="1">The sequence shown here is derived from an EMBL/GenBank/DDBJ whole genome shotgun (WGS) entry which is preliminary data.</text>
</comment>
<evidence type="ECO:0000313" key="2">
    <source>
        <dbReference type="Proteomes" id="UP000591537"/>
    </source>
</evidence>